<dbReference type="GO" id="GO:0042795">
    <property type="term" value="P:snRNA transcription by RNA polymerase II"/>
    <property type="evidence" value="ECO:0007669"/>
    <property type="project" value="TreeGrafter"/>
</dbReference>
<feature type="region of interest" description="Disordered" evidence="1">
    <location>
        <begin position="326"/>
        <end position="371"/>
    </location>
</feature>
<dbReference type="PANTHER" id="PTHR15131">
    <property type="entry name" value="SMALL NUCLEAR RNA ACTIVATING COMPLEX, POLYPEPTIDE 1"/>
    <property type="match status" value="1"/>
</dbReference>
<dbReference type="GO" id="GO:0043565">
    <property type="term" value="F:sequence-specific DNA binding"/>
    <property type="evidence" value="ECO:0007669"/>
    <property type="project" value="TreeGrafter"/>
</dbReference>
<dbReference type="Pfam" id="PF09808">
    <property type="entry name" value="SNAPC1"/>
    <property type="match status" value="1"/>
</dbReference>
<accession>L8GZ00</accession>
<reference evidence="2 3" key="1">
    <citation type="journal article" date="2013" name="Genome Biol.">
        <title>Genome of Acanthamoeba castellanii highlights extensive lateral gene transfer and early evolution of tyrosine kinase signaling.</title>
        <authorList>
            <person name="Clarke M."/>
            <person name="Lohan A.J."/>
            <person name="Liu B."/>
            <person name="Lagkouvardos I."/>
            <person name="Roy S."/>
            <person name="Zafar N."/>
            <person name="Bertelli C."/>
            <person name="Schilde C."/>
            <person name="Kianianmomeni A."/>
            <person name="Burglin T.R."/>
            <person name="Frech C."/>
            <person name="Turcotte B."/>
            <person name="Kopec K.O."/>
            <person name="Synnott J.M."/>
            <person name="Choo C."/>
            <person name="Paponov I."/>
            <person name="Finkler A."/>
            <person name="Soon Heng Tan C."/>
            <person name="Hutchins A.P."/>
            <person name="Weinmeier T."/>
            <person name="Rattei T."/>
            <person name="Chu J.S."/>
            <person name="Gimenez G."/>
            <person name="Irimia M."/>
            <person name="Rigden D.J."/>
            <person name="Fitzpatrick D.A."/>
            <person name="Lorenzo-Morales J."/>
            <person name="Bateman A."/>
            <person name="Chiu C.H."/>
            <person name="Tang P."/>
            <person name="Hegemann P."/>
            <person name="Fromm H."/>
            <person name="Raoult D."/>
            <person name="Greub G."/>
            <person name="Miranda-Saavedra D."/>
            <person name="Chen N."/>
            <person name="Nash P."/>
            <person name="Ginger M.L."/>
            <person name="Horn M."/>
            <person name="Schaap P."/>
            <person name="Caler L."/>
            <person name="Loftus B."/>
        </authorList>
    </citation>
    <scope>NUCLEOTIDE SEQUENCE [LARGE SCALE GENOMIC DNA]</scope>
    <source>
        <strain evidence="2 3">Neff</strain>
    </source>
</reference>
<dbReference type="STRING" id="1257118.L8GZ00"/>
<dbReference type="VEuPathDB" id="AmoebaDB:ACA1_369530"/>
<name>L8GZ00_ACACF</name>
<dbReference type="InterPro" id="IPR019188">
    <property type="entry name" value="SNAPC1"/>
</dbReference>
<dbReference type="GeneID" id="14919033"/>
<dbReference type="PANTHER" id="PTHR15131:SF3">
    <property type="entry name" value="SNRNA-ACTIVATING PROTEIN COMPLEX SUBUNIT 1"/>
    <property type="match status" value="1"/>
</dbReference>
<dbReference type="KEGG" id="acan:ACA1_369530"/>
<dbReference type="GO" id="GO:0019185">
    <property type="term" value="C:snRNA-activating protein complex"/>
    <property type="evidence" value="ECO:0007669"/>
    <property type="project" value="TreeGrafter"/>
</dbReference>
<proteinExistence type="predicted"/>
<protein>
    <submittedName>
        <fullName evidence="2">Uncharacterized protein</fullName>
    </submittedName>
</protein>
<keyword evidence="3" id="KW-1185">Reference proteome</keyword>
<sequence>MEQPQPPPQPATTYPGYFYDIKRLVAKYMRSGSPFSYKDFKMLWKEMRFSYIHHAKPMDMEYGEYMQRLYSSTLGFLYSPQPLLVLVGTLYTLYTLYNTQLKKPRTPIRISKDTWQYLHRLYLEIKNQRIWEAYHVFRKLRQDQSFCFTAYAPVGPRSTPTTNLHMLTELPPHLQQADTLRNVLDVSAIDKIARLNAPKAPLKHKKLSTQDELNVADAHLGSDLKAMLSEIERAYQTSDRGSAATAAAFAFRPPATAHSRPTPAPPPPALAAPPPLLAVNGRPDAAREAAKRKAHFEQKFATQESANKRPRIEPTNVGTEAGFLRLQLTHDQADDASSDDEELRRSAQAMEELLNGHDAFSNLRDDNEENA</sequence>
<organism evidence="2 3">
    <name type="scientific">Acanthamoeba castellanii (strain ATCC 30010 / Neff)</name>
    <dbReference type="NCBI Taxonomy" id="1257118"/>
    <lineage>
        <taxon>Eukaryota</taxon>
        <taxon>Amoebozoa</taxon>
        <taxon>Discosea</taxon>
        <taxon>Longamoebia</taxon>
        <taxon>Centramoebida</taxon>
        <taxon>Acanthamoebidae</taxon>
        <taxon>Acanthamoeba</taxon>
    </lineage>
</organism>
<dbReference type="AlphaFoldDB" id="L8GZ00"/>
<gene>
    <name evidence="2" type="ORF">ACA1_369530</name>
</gene>
<evidence type="ECO:0000313" key="2">
    <source>
        <dbReference type="EMBL" id="ELR18210.1"/>
    </source>
</evidence>
<dbReference type="OrthoDB" id="20127at2759"/>
<dbReference type="RefSeq" id="XP_004340230.1">
    <property type="nucleotide sequence ID" value="XM_004340182.1"/>
</dbReference>
<dbReference type="EMBL" id="KB007960">
    <property type="protein sequence ID" value="ELR18210.1"/>
    <property type="molecule type" value="Genomic_DNA"/>
</dbReference>
<dbReference type="GO" id="GO:0042796">
    <property type="term" value="P:snRNA transcription by RNA polymerase III"/>
    <property type="evidence" value="ECO:0007669"/>
    <property type="project" value="TreeGrafter"/>
</dbReference>
<dbReference type="Proteomes" id="UP000011083">
    <property type="component" value="Unassembled WGS sequence"/>
</dbReference>
<evidence type="ECO:0000256" key="1">
    <source>
        <dbReference type="SAM" id="MobiDB-lite"/>
    </source>
</evidence>
<evidence type="ECO:0000313" key="3">
    <source>
        <dbReference type="Proteomes" id="UP000011083"/>
    </source>
</evidence>